<feature type="transmembrane region" description="Helical" evidence="6">
    <location>
        <begin position="326"/>
        <end position="348"/>
    </location>
</feature>
<dbReference type="PANTHER" id="PTHR23505:SF79">
    <property type="entry name" value="PROTEIN SPINSTER"/>
    <property type="match status" value="1"/>
</dbReference>
<evidence type="ECO:0000256" key="5">
    <source>
        <dbReference type="ARBA" id="ARBA00023136"/>
    </source>
</evidence>
<evidence type="ECO:0000256" key="6">
    <source>
        <dbReference type="SAM" id="Phobius"/>
    </source>
</evidence>
<dbReference type="SUPFAM" id="SSF103473">
    <property type="entry name" value="MFS general substrate transporter"/>
    <property type="match status" value="1"/>
</dbReference>
<feature type="transmembrane region" description="Helical" evidence="6">
    <location>
        <begin position="109"/>
        <end position="128"/>
    </location>
</feature>
<reference evidence="8" key="2">
    <citation type="submission" date="2021-08" db="EMBL/GenBank/DDBJ databases">
        <authorList>
            <person name="Tani A."/>
            <person name="Ola A."/>
            <person name="Ogura Y."/>
            <person name="Katsura K."/>
            <person name="Hayashi T."/>
        </authorList>
    </citation>
    <scope>NUCLEOTIDE SEQUENCE</scope>
    <source>
        <strain evidence="8">DSM 23674</strain>
    </source>
</reference>
<gene>
    <name evidence="8" type="primary">nanT</name>
    <name evidence="8" type="ORF">EKPJFOCH_0615</name>
</gene>
<dbReference type="RefSeq" id="WP_238230640.1">
    <property type="nucleotide sequence ID" value="NZ_BPRA01000002.1"/>
</dbReference>
<dbReference type="InterPro" id="IPR036259">
    <property type="entry name" value="MFS_trans_sf"/>
</dbReference>
<evidence type="ECO:0000313" key="8">
    <source>
        <dbReference type="EMBL" id="GJE54142.1"/>
    </source>
</evidence>
<keyword evidence="3 6" id="KW-0812">Transmembrane</keyword>
<dbReference type="Proteomes" id="UP001055101">
    <property type="component" value="Unassembled WGS sequence"/>
</dbReference>
<dbReference type="InterPro" id="IPR011701">
    <property type="entry name" value="MFS"/>
</dbReference>
<feature type="transmembrane region" description="Helical" evidence="6">
    <location>
        <begin position="232"/>
        <end position="254"/>
    </location>
</feature>
<evidence type="ECO:0000256" key="3">
    <source>
        <dbReference type="ARBA" id="ARBA00022692"/>
    </source>
</evidence>
<dbReference type="Pfam" id="PF07690">
    <property type="entry name" value="MFS_1"/>
    <property type="match status" value="1"/>
</dbReference>
<evidence type="ECO:0000313" key="9">
    <source>
        <dbReference type="Proteomes" id="UP001055101"/>
    </source>
</evidence>
<feature type="transmembrane region" description="Helical" evidence="6">
    <location>
        <begin position="266"/>
        <end position="287"/>
    </location>
</feature>
<proteinExistence type="predicted"/>
<keyword evidence="2" id="KW-0813">Transport</keyword>
<keyword evidence="4 6" id="KW-1133">Transmembrane helix</keyword>
<keyword evidence="9" id="KW-1185">Reference proteome</keyword>
<evidence type="ECO:0000256" key="4">
    <source>
        <dbReference type="ARBA" id="ARBA00022989"/>
    </source>
</evidence>
<feature type="transmembrane region" description="Helical" evidence="6">
    <location>
        <begin position="299"/>
        <end position="320"/>
    </location>
</feature>
<feature type="transmembrane region" description="Helical" evidence="6">
    <location>
        <begin position="148"/>
        <end position="166"/>
    </location>
</feature>
<feature type="transmembrane region" description="Helical" evidence="6">
    <location>
        <begin position="178"/>
        <end position="200"/>
    </location>
</feature>
<comment type="subcellular location">
    <subcellularLocation>
        <location evidence="1">Membrane</location>
        <topology evidence="1">Multi-pass membrane protein</topology>
    </subcellularLocation>
</comment>
<feature type="domain" description="Major facilitator superfamily (MFS) profile" evidence="7">
    <location>
        <begin position="13"/>
        <end position="417"/>
    </location>
</feature>
<comment type="caution">
    <text evidence="8">The sequence shown here is derived from an EMBL/GenBank/DDBJ whole genome shotgun (WGS) entry which is preliminary data.</text>
</comment>
<reference evidence="8" key="1">
    <citation type="journal article" date="2021" name="Front. Microbiol.">
        <title>Comprehensive Comparative Genomics and Phenotyping of Methylobacterium Species.</title>
        <authorList>
            <person name="Alessa O."/>
            <person name="Ogura Y."/>
            <person name="Fujitani Y."/>
            <person name="Takami H."/>
            <person name="Hayashi T."/>
            <person name="Sahin N."/>
            <person name="Tani A."/>
        </authorList>
    </citation>
    <scope>NUCLEOTIDE SEQUENCE</scope>
    <source>
        <strain evidence="8">DSM 23674</strain>
    </source>
</reference>
<sequence length="426" mass="43709">MSRSSSDRGGWPLVALLAATQLAASSDRFLLTLVATPVKAALSLSDTQLGLLQGSAYALPFALVSPLLGLLVDRGHRRRLLLAGILLWNVSLLAFGLATGFPALLASRFVLGLGQACILPAALSLMAIRLGRNRLGRGVSLLTTGSSLGRSVALLAGGALLGWLTARGSADLPVLGRLAPWQTLFVLAVLPNLVLAAMLLRIREVPALSAPVPRMKSLGWIRRRWRAYLPHAAAATASVLMIQTLAAWAPTFYVRAFGFTPAESGMALGLIALLAAPCGHLTGGALLDRMRRAGDAAAASRLLALALVLTVPATVVMSLSPGLVSSLSGFAALVAVFGFASPPGLGGIQLLTPRSLRGGVSAFFLATVTLVATGTGPLIVGMLNDAVFGLAGVGHALLAVFSVTAVLGTGAAVAATRAWTLPARRP</sequence>
<name>A0ABQ4TJA7_9HYPH</name>
<evidence type="ECO:0000256" key="2">
    <source>
        <dbReference type="ARBA" id="ARBA00022448"/>
    </source>
</evidence>
<dbReference type="PANTHER" id="PTHR23505">
    <property type="entry name" value="SPINSTER"/>
    <property type="match status" value="1"/>
</dbReference>
<dbReference type="InterPro" id="IPR020846">
    <property type="entry name" value="MFS_dom"/>
</dbReference>
<protein>
    <submittedName>
        <fullName evidence="8">Sialic acid transporter NanT</fullName>
    </submittedName>
</protein>
<evidence type="ECO:0000256" key="1">
    <source>
        <dbReference type="ARBA" id="ARBA00004141"/>
    </source>
</evidence>
<evidence type="ECO:0000259" key="7">
    <source>
        <dbReference type="PROSITE" id="PS50850"/>
    </source>
</evidence>
<feature type="transmembrane region" description="Helical" evidence="6">
    <location>
        <begin position="80"/>
        <end position="103"/>
    </location>
</feature>
<organism evidence="8 9">
    <name type="scientific">Methylobacterium thuringiense</name>
    <dbReference type="NCBI Taxonomy" id="1003091"/>
    <lineage>
        <taxon>Bacteria</taxon>
        <taxon>Pseudomonadati</taxon>
        <taxon>Pseudomonadota</taxon>
        <taxon>Alphaproteobacteria</taxon>
        <taxon>Hyphomicrobiales</taxon>
        <taxon>Methylobacteriaceae</taxon>
        <taxon>Methylobacterium</taxon>
    </lineage>
</organism>
<accession>A0ABQ4TJA7</accession>
<dbReference type="Gene3D" id="1.20.1250.20">
    <property type="entry name" value="MFS general substrate transporter like domains"/>
    <property type="match status" value="2"/>
</dbReference>
<keyword evidence="5 6" id="KW-0472">Membrane</keyword>
<feature type="transmembrane region" description="Helical" evidence="6">
    <location>
        <begin position="56"/>
        <end position="73"/>
    </location>
</feature>
<dbReference type="InterPro" id="IPR044770">
    <property type="entry name" value="MFS_spinster-like"/>
</dbReference>
<feature type="transmembrane region" description="Helical" evidence="6">
    <location>
        <begin position="386"/>
        <end position="415"/>
    </location>
</feature>
<feature type="transmembrane region" description="Helical" evidence="6">
    <location>
        <begin position="360"/>
        <end position="380"/>
    </location>
</feature>
<dbReference type="PROSITE" id="PS50850">
    <property type="entry name" value="MFS"/>
    <property type="match status" value="1"/>
</dbReference>
<dbReference type="EMBL" id="BPRA01000002">
    <property type="protein sequence ID" value="GJE54142.1"/>
    <property type="molecule type" value="Genomic_DNA"/>
</dbReference>